<evidence type="ECO:0000256" key="2">
    <source>
        <dbReference type="ARBA" id="ARBA00022737"/>
    </source>
</evidence>
<keyword evidence="2" id="KW-0677">Repeat</keyword>
<organism evidence="4 5">
    <name type="scientific">Nosema granulosis</name>
    <dbReference type="NCBI Taxonomy" id="83296"/>
    <lineage>
        <taxon>Eukaryota</taxon>
        <taxon>Fungi</taxon>
        <taxon>Fungi incertae sedis</taxon>
        <taxon>Microsporidia</taxon>
        <taxon>Nosematidae</taxon>
        <taxon>Nosema</taxon>
    </lineage>
</organism>
<dbReference type="EMBL" id="SBJO01000326">
    <property type="protein sequence ID" value="KAF9761485.1"/>
    <property type="molecule type" value="Genomic_DNA"/>
</dbReference>
<dbReference type="PANTHER" id="PTHR10971">
    <property type="entry name" value="MRNA EXPORT FACTOR AND BUB3"/>
    <property type="match status" value="1"/>
</dbReference>
<accession>A0A9P6GX29</accession>
<keyword evidence="1 3" id="KW-0853">WD repeat</keyword>
<name>A0A9P6GX29_9MICR</name>
<proteinExistence type="predicted"/>
<evidence type="ECO:0000256" key="3">
    <source>
        <dbReference type="PROSITE-ProRule" id="PRU00221"/>
    </source>
</evidence>
<keyword evidence="5" id="KW-1185">Reference proteome</keyword>
<dbReference type="AlphaFoldDB" id="A0A9P6GX29"/>
<dbReference type="SMART" id="SM00320">
    <property type="entry name" value="WD40"/>
    <property type="match status" value="4"/>
</dbReference>
<dbReference type="Gene3D" id="2.130.10.10">
    <property type="entry name" value="YVTN repeat-like/Quinoprotein amine dehydrogenase"/>
    <property type="match status" value="1"/>
</dbReference>
<dbReference type="OrthoDB" id="256303at2759"/>
<evidence type="ECO:0000313" key="4">
    <source>
        <dbReference type="EMBL" id="KAF9761485.1"/>
    </source>
</evidence>
<dbReference type="PROSITE" id="PS00678">
    <property type="entry name" value="WD_REPEATS_1"/>
    <property type="match status" value="1"/>
</dbReference>
<comment type="caution">
    <text evidence="4">The sequence shown here is derived from an EMBL/GenBank/DDBJ whole genome shotgun (WGS) entry which is preliminary data.</text>
</comment>
<gene>
    <name evidence="4" type="primary">rae1</name>
    <name evidence="4" type="ORF">NGRA_2614</name>
</gene>
<feature type="repeat" description="WD" evidence="3">
    <location>
        <begin position="97"/>
        <end position="136"/>
    </location>
</feature>
<evidence type="ECO:0000256" key="1">
    <source>
        <dbReference type="ARBA" id="ARBA00022574"/>
    </source>
</evidence>
<dbReference type="PROSITE" id="PS50294">
    <property type="entry name" value="WD_REPEATS_REGION"/>
    <property type="match status" value="1"/>
</dbReference>
<dbReference type="Pfam" id="PF00400">
    <property type="entry name" value="WD40"/>
    <property type="match status" value="3"/>
</dbReference>
<protein>
    <submittedName>
        <fullName evidence="4">Poly(A)+ RNA export protein</fullName>
    </submittedName>
</protein>
<dbReference type="SUPFAM" id="SSF50978">
    <property type="entry name" value="WD40 repeat-like"/>
    <property type="match status" value="1"/>
</dbReference>
<dbReference type="InterPro" id="IPR019775">
    <property type="entry name" value="WD40_repeat_CS"/>
</dbReference>
<sequence>MNLQTKKSIFDIQNPSQDTISEIAFSTLHKMMLTSSWDGTVRLYNPETSTGFLSSLSCSKPVLSCSFSKENPAQAYASSPDGTLYILDLEKSTVSEMKAHEDGIKAVRSFSNTIITGSWDRTVKFWDTRTAKVSYSVDCPGKVYGMDLEDKLLAVACSGNKILSLKLDDLKPKETTSRLSYMFKSIGCGTRDTILVGSLEGKCELFYHSRTGGSIVFRSHRKDNAVYSVNTVAINPQNSNMIATGGSNGDVVLYDCPSRGKLISINENHPITAGRFTTDGLFYIYSTGNDWSRGYETNYIPVSLKVLDLRGSGINV</sequence>
<dbReference type="PROSITE" id="PS50082">
    <property type="entry name" value="WD_REPEATS_2"/>
    <property type="match status" value="1"/>
</dbReference>
<dbReference type="InterPro" id="IPR015943">
    <property type="entry name" value="WD40/YVTN_repeat-like_dom_sf"/>
</dbReference>
<evidence type="ECO:0000313" key="5">
    <source>
        <dbReference type="Proteomes" id="UP000740883"/>
    </source>
</evidence>
<dbReference type="InterPro" id="IPR001680">
    <property type="entry name" value="WD40_rpt"/>
</dbReference>
<dbReference type="Proteomes" id="UP000740883">
    <property type="component" value="Unassembled WGS sequence"/>
</dbReference>
<reference evidence="4 5" key="1">
    <citation type="journal article" date="2020" name="Genome Biol. Evol.">
        <title>Comparative genomics of strictly vertically transmitted, feminizing microsporidia endosymbionts of amphipod crustaceans.</title>
        <authorList>
            <person name="Cormier A."/>
            <person name="Chebbi M.A."/>
            <person name="Giraud I."/>
            <person name="Wattier R."/>
            <person name="Teixeira M."/>
            <person name="Gilbert C."/>
            <person name="Rigaud T."/>
            <person name="Cordaux R."/>
        </authorList>
    </citation>
    <scope>NUCLEOTIDE SEQUENCE [LARGE SCALE GENOMIC DNA]</scope>
    <source>
        <strain evidence="4 5">Ou3-Ou53</strain>
    </source>
</reference>
<dbReference type="InterPro" id="IPR036322">
    <property type="entry name" value="WD40_repeat_dom_sf"/>
</dbReference>